<dbReference type="Gene3D" id="3.30.450.20">
    <property type="entry name" value="PAS domain"/>
    <property type="match status" value="1"/>
</dbReference>
<keyword evidence="10" id="KW-0418">Kinase</keyword>
<sequence length="376" mass="41231">MEFVNGKALELLGYAEQEMKGMRFVDCFEHKARTRVEATLGREGPVVTLEEVEGRRGDGSVIPVEVSIGTLRLAGGRKRLVTLHDIRFLKRQEAELRQARDRLEERVEERTRDLVATNRRLVREIDEHRGTELALRQTQDELIQAAKMAALGQMSTGISHELNQPLAAIRSYADNARALIGKQRLEDADWNLEQIAGLTQRMAQISAQLKVFSRKTSGKLVAVALTPVMETMEKILAPQIREAGAEVIVDLPGVECYVCADMVKLEQVMVNLVGNALHAVEGQALRRITVTAEAEGETARVMIHDTGAGIAPQYLEAVFDPFFTTKEEGRGLGLGLSISRRIVEGMNGTLSAENDVDGGAVFLLTLPVCAAPPEGG</sequence>
<comment type="caution">
    <text evidence="18">The sequence shown here is derived from an EMBL/GenBank/DDBJ whole genome shotgun (WGS) entry which is preliminary data.</text>
</comment>
<organism evidence="18 19">
    <name type="scientific">Candidatus Sedimenticola endophacoides</name>
    <dbReference type="NCBI Taxonomy" id="2548426"/>
    <lineage>
        <taxon>Bacteria</taxon>
        <taxon>Pseudomonadati</taxon>
        <taxon>Pseudomonadota</taxon>
        <taxon>Gammaproteobacteria</taxon>
        <taxon>Chromatiales</taxon>
        <taxon>Sedimenticolaceae</taxon>
        <taxon>Sedimenticola</taxon>
    </lineage>
</organism>
<dbReference type="CDD" id="cd00082">
    <property type="entry name" value="HisKA"/>
    <property type="match status" value="1"/>
</dbReference>
<dbReference type="EMBL" id="PQCO01000258">
    <property type="protein sequence ID" value="PUD99470.1"/>
    <property type="molecule type" value="Genomic_DNA"/>
</dbReference>
<comment type="subcellular location">
    <subcellularLocation>
        <location evidence="2">Cell inner membrane</location>
        <topology evidence="2">Multi-pass membrane protein</topology>
    </subcellularLocation>
</comment>
<evidence type="ECO:0000256" key="11">
    <source>
        <dbReference type="ARBA" id="ARBA00022840"/>
    </source>
</evidence>
<dbReference type="GO" id="GO:0000155">
    <property type="term" value="F:phosphorelay sensor kinase activity"/>
    <property type="evidence" value="ECO:0007669"/>
    <property type="project" value="InterPro"/>
</dbReference>
<evidence type="ECO:0000256" key="2">
    <source>
        <dbReference type="ARBA" id="ARBA00004429"/>
    </source>
</evidence>
<dbReference type="Pfam" id="PF02518">
    <property type="entry name" value="HATPase_c"/>
    <property type="match status" value="1"/>
</dbReference>
<evidence type="ECO:0000256" key="16">
    <source>
        <dbReference type="SAM" id="Coils"/>
    </source>
</evidence>
<dbReference type="Pfam" id="PF13426">
    <property type="entry name" value="PAS_9"/>
    <property type="match status" value="1"/>
</dbReference>
<evidence type="ECO:0000256" key="13">
    <source>
        <dbReference type="ARBA" id="ARBA00023012"/>
    </source>
</evidence>
<evidence type="ECO:0000313" key="19">
    <source>
        <dbReference type="Proteomes" id="UP000250928"/>
    </source>
</evidence>
<dbReference type="InterPro" id="IPR005467">
    <property type="entry name" value="His_kinase_dom"/>
</dbReference>
<evidence type="ECO:0000256" key="10">
    <source>
        <dbReference type="ARBA" id="ARBA00022777"/>
    </source>
</evidence>
<accession>A0A6N4DM54</accession>
<evidence type="ECO:0000259" key="17">
    <source>
        <dbReference type="PROSITE" id="PS50109"/>
    </source>
</evidence>
<dbReference type="AlphaFoldDB" id="A0A6N4DM54"/>
<evidence type="ECO:0000256" key="12">
    <source>
        <dbReference type="ARBA" id="ARBA00022989"/>
    </source>
</evidence>
<reference evidence="18 19" key="1">
    <citation type="submission" date="2018-01" db="EMBL/GenBank/DDBJ databases">
        <title>Novel co-symbiosis in the lucinid bivalve Phacoides pectinatus.</title>
        <authorList>
            <person name="Lim S.J."/>
            <person name="Davis B.G."/>
            <person name="Gill D.E."/>
            <person name="Engel A.S."/>
            <person name="Anderson L.C."/>
            <person name="Campbell B.J."/>
        </authorList>
    </citation>
    <scope>NUCLEOTIDE SEQUENCE [LARGE SCALE GENOMIC DNA]</scope>
    <source>
        <strain evidence="18">N3_P5</strain>
    </source>
</reference>
<keyword evidence="8" id="KW-0812">Transmembrane</keyword>
<dbReference type="PANTHER" id="PTHR43065">
    <property type="entry name" value="SENSOR HISTIDINE KINASE"/>
    <property type="match status" value="1"/>
</dbReference>
<evidence type="ECO:0000256" key="9">
    <source>
        <dbReference type="ARBA" id="ARBA00022741"/>
    </source>
</evidence>
<keyword evidence="12" id="KW-1133">Transmembrane helix</keyword>
<dbReference type="InterPro" id="IPR035965">
    <property type="entry name" value="PAS-like_dom_sf"/>
</dbReference>
<keyword evidence="13" id="KW-0902">Two-component regulatory system</keyword>
<dbReference type="PROSITE" id="PS50109">
    <property type="entry name" value="HIS_KIN"/>
    <property type="match status" value="1"/>
</dbReference>
<dbReference type="GO" id="GO:0005524">
    <property type="term" value="F:ATP binding"/>
    <property type="evidence" value="ECO:0007669"/>
    <property type="project" value="UniProtKB-KW"/>
</dbReference>
<dbReference type="PRINTS" id="PR00344">
    <property type="entry name" value="BCTRLSENSOR"/>
</dbReference>
<keyword evidence="6" id="KW-0597">Phosphoprotein</keyword>
<protein>
    <recommendedName>
        <fullName evidence="15">C4-dicarboxylate transport sensor protein DctB</fullName>
        <ecNumber evidence="3">2.7.13.3</ecNumber>
    </recommendedName>
</protein>
<dbReference type="SUPFAM" id="SSF55785">
    <property type="entry name" value="PYP-like sensor domain (PAS domain)"/>
    <property type="match status" value="1"/>
</dbReference>
<evidence type="ECO:0000256" key="4">
    <source>
        <dbReference type="ARBA" id="ARBA00022475"/>
    </source>
</evidence>
<evidence type="ECO:0000256" key="5">
    <source>
        <dbReference type="ARBA" id="ARBA00022519"/>
    </source>
</evidence>
<dbReference type="SUPFAM" id="SSF55874">
    <property type="entry name" value="ATPase domain of HSP90 chaperone/DNA topoisomerase II/histidine kinase"/>
    <property type="match status" value="1"/>
</dbReference>
<keyword evidence="9" id="KW-0547">Nucleotide-binding</keyword>
<feature type="domain" description="Histidine kinase" evidence="17">
    <location>
        <begin position="157"/>
        <end position="370"/>
    </location>
</feature>
<keyword evidence="16" id="KW-0175">Coiled coil</keyword>
<dbReference type="FunFam" id="1.10.287.130:FF:000049">
    <property type="entry name" value="C4-dicarboxylate transport sensor protein DctB"/>
    <property type="match status" value="1"/>
</dbReference>
<evidence type="ECO:0000256" key="6">
    <source>
        <dbReference type="ARBA" id="ARBA00022553"/>
    </source>
</evidence>
<evidence type="ECO:0000256" key="14">
    <source>
        <dbReference type="ARBA" id="ARBA00023136"/>
    </source>
</evidence>
<keyword evidence="14" id="KW-0472">Membrane</keyword>
<dbReference type="InterPro" id="IPR003661">
    <property type="entry name" value="HisK_dim/P_dom"/>
</dbReference>
<dbReference type="InterPro" id="IPR000014">
    <property type="entry name" value="PAS"/>
</dbReference>
<dbReference type="Gene3D" id="3.30.565.10">
    <property type="entry name" value="Histidine kinase-like ATPase, C-terminal domain"/>
    <property type="match status" value="1"/>
</dbReference>
<evidence type="ECO:0000256" key="1">
    <source>
        <dbReference type="ARBA" id="ARBA00000085"/>
    </source>
</evidence>
<evidence type="ECO:0000256" key="15">
    <source>
        <dbReference type="ARBA" id="ARBA00073143"/>
    </source>
</evidence>
<comment type="catalytic activity">
    <reaction evidence="1">
        <text>ATP + protein L-histidine = ADP + protein N-phospho-L-histidine.</text>
        <dbReference type="EC" id="2.7.13.3"/>
    </reaction>
</comment>
<evidence type="ECO:0000256" key="3">
    <source>
        <dbReference type="ARBA" id="ARBA00012438"/>
    </source>
</evidence>
<dbReference type="Gene3D" id="1.10.287.130">
    <property type="match status" value="1"/>
</dbReference>
<dbReference type="InterPro" id="IPR004358">
    <property type="entry name" value="Sig_transdc_His_kin-like_C"/>
</dbReference>
<dbReference type="InterPro" id="IPR036890">
    <property type="entry name" value="HATPase_C_sf"/>
</dbReference>
<dbReference type="SUPFAM" id="SSF47384">
    <property type="entry name" value="Homodimeric domain of signal transducing histidine kinase"/>
    <property type="match status" value="1"/>
</dbReference>
<dbReference type="GO" id="GO:0005886">
    <property type="term" value="C:plasma membrane"/>
    <property type="evidence" value="ECO:0007669"/>
    <property type="project" value="UniProtKB-SubCell"/>
</dbReference>
<dbReference type="SMART" id="SM00388">
    <property type="entry name" value="HisKA"/>
    <property type="match status" value="1"/>
</dbReference>
<keyword evidence="5" id="KW-0997">Cell inner membrane</keyword>
<feature type="coiled-coil region" evidence="16">
    <location>
        <begin position="86"/>
        <end position="120"/>
    </location>
</feature>
<dbReference type="SMART" id="SM00387">
    <property type="entry name" value="HATPase_c"/>
    <property type="match status" value="1"/>
</dbReference>
<dbReference type="CDD" id="cd00130">
    <property type="entry name" value="PAS"/>
    <property type="match status" value="1"/>
</dbReference>
<evidence type="ECO:0000256" key="8">
    <source>
        <dbReference type="ARBA" id="ARBA00022692"/>
    </source>
</evidence>
<evidence type="ECO:0000256" key="7">
    <source>
        <dbReference type="ARBA" id="ARBA00022679"/>
    </source>
</evidence>
<dbReference type="PANTHER" id="PTHR43065:SF46">
    <property type="entry name" value="C4-DICARBOXYLATE TRANSPORT SENSOR PROTEIN DCTB"/>
    <property type="match status" value="1"/>
</dbReference>
<dbReference type="InterPro" id="IPR036097">
    <property type="entry name" value="HisK_dim/P_sf"/>
</dbReference>
<dbReference type="Pfam" id="PF00512">
    <property type="entry name" value="HisKA"/>
    <property type="match status" value="1"/>
</dbReference>
<dbReference type="Proteomes" id="UP000250928">
    <property type="component" value="Unassembled WGS sequence"/>
</dbReference>
<keyword evidence="4" id="KW-1003">Cell membrane</keyword>
<keyword evidence="7" id="KW-0808">Transferase</keyword>
<keyword evidence="11" id="KW-0067">ATP-binding</keyword>
<evidence type="ECO:0000313" key="18">
    <source>
        <dbReference type="EMBL" id="PUD99470.1"/>
    </source>
</evidence>
<name>A0A6N4DM54_9GAMM</name>
<dbReference type="InterPro" id="IPR003594">
    <property type="entry name" value="HATPase_dom"/>
</dbReference>
<dbReference type="EC" id="2.7.13.3" evidence="3"/>
<proteinExistence type="predicted"/>
<gene>
    <name evidence="18" type="ORF">C3L24_10970</name>
</gene>
<dbReference type="NCBIfam" id="TIGR00229">
    <property type="entry name" value="sensory_box"/>
    <property type="match status" value="1"/>
</dbReference>